<gene>
    <name evidence="3" type="ORF">A3D71_01345</name>
</gene>
<feature type="transmembrane region" description="Helical" evidence="2">
    <location>
        <begin position="104"/>
        <end position="125"/>
    </location>
</feature>
<organism evidence="3 4">
    <name type="scientific">Candidatus Kaiserbacteria bacterium RIFCSPHIGHO2_02_FULL_55_20</name>
    <dbReference type="NCBI Taxonomy" id="1798497"/>
    <lineage>
        <taxon>Bacteria</taxon>
        <taxon>Candidatus Kaiseribacteriota</taxon>
    </lineage>
</organism>
<feature type="region of interest" description="Disordered" evidence="1">
    <location>
        <begin position="1"/>
        <end position="98"/>
    </location>
</feature>
<dbReference type="Proteomes" id="UP000177652">
    <property type="component" value="Unassembled WGS sequence"/>
</dbReference>
<keyword evidence="2" id="KW-0812">Transmembrane</keyword>
<protein>
    <recommendedName>
        <fullName evidence="5">Baseplate protein J-like domain-containing protein</fullName>
    </recommendedName>
</protein>
<keyword evidence="2" id="KW-1133">Transmembrane helix</keyword>
<evidence type="ECO:0000313" key="3">
    <source>
        <dbReference type="EMBL" id="OGG66144.1"/>
    </source>
</evidence>
<proteinExistence type="predicted"/>
<evidence type="ECO:0000256" key="1">
    <source>
        <dbReference type="SAM" id="MobiDB-lite"/>
    </source>
</evidence>
<reference evidence="3 4" key="1">
    <citation type="journal article" date="2016" name="Nat. Commun.">
        <title>Thousands of microbial genomes shed light on interconnected biogeochemical processes in an aquifer system.</title>
        <authorList>
            <person name="Anantharaman K."/>
            <person name="Brown C.T."/>
            <person name="Hug L.A."/>
            <person name="Sharon I."/>
            <person name="Castelle C.J."/>
            <person name="Probst A.J."/>
            <person name="Thomas B.C."/>
            <person name="Singh A."/>
            <person name="Wilkins M.J."/>
            <person name="Karaoz U."/>
            <person name="Brodie E.L."/>
            <person name="Williams K.H."/>
            <person name="Hubbard S.S."/>
            <person name="Banfield J.F."/>
        </authorList>
    </citation>
    <scope>NUCLEOTIDE SEQUENCE [LARGE SCALE GENOMIC DNA]</scope>
</reference>
<name>A0A1F6DXI3_9BACT</name>
<dbReference type="EMBL" id="MFLK01000018">
    <property type="protein sequence ID" value="OGG66144.1"/>
    <property type="molecule type" value="Genomic_DNA"/>
</dbReference>
<evidence type="ECO:0000256" key="2">
    <source>
        <dbReference type="SAM" id="Phobius"/>
    </source>
</evidence>
<accession>A0A1F6DXI3</accession>
<keyword evidence="2" id="KW-0472">Membrane</keyword>
<dbReference type="STRING" id="1798497.A3D71_01345"/>
<sequence>MAKDYFQDIIPPAGEPIPPRQFPQSVPGPSETQNSDARDIPIRVADAQEGQDPADPASRGIRSISAPARSRPPRFTGAPVQMDQDTRGSYGGLPQGPSRRSTRLWIWAAASLFVLVGATLLLFVFSSTVITLTPKSRAATLTAATLTAYQVATAADATPGTLSYTVQTFDLEDSDVVASKGTTHVESKASGSIALYNAYSATPVRLVKTTRFESPDGLIFRALSDIVVPGKVGSTPGQVNVTVAADQAGEKYNIGPTAKFTLPGLKSTAAMYSGVYAKSSAAFSGGFAGEQAGAEPGALDSAVALLRTKLETKAREAAVAQAKDGTSVFSGLIGITYESLPNTTEAGDSVRIHQKARVTVPVFPARAFAQALMHAAFADVSDAPVTIKPSEDFYVRAAESEDEAQTGVLNVAVSGGVLFIWDTDTEALSKALAGKDSSVFQNIVNGYTSIQEAHARITPFWRSTFPEDPADINIDVVVPDAGK</sequence>
<evidence type="ECO:0000313" key="4">
    <source>
        <dbReference type="Proteomes" id="UP000177652"/>
    </source>
</evidence>
<dbReference type="AlphaFoldDB" id="A0A1F6DXI3"/>
<evidence type="ECO:0008006" key="5">
    <source>
        <dbReference type="Google" id="ProtNLM"/>
    </source>
</evidence>
<comment type="caution">
    <text evidence="3">The sequence shown here is derived from an EMBL/GenBank/DDBJ whole genome shotgun (WGS) entry which is preliminary data.</text>
</comment>